<dbReference type="EMBL" id="JASNQZ010000006">
    <property type="protein sequence ID" value="KAL0956333.1"/>
    <property type="molecule type" value="Genomic_DNA"/>
</dbReference>
<keyword evidence="1" id="KW-0175">Coiled coil</keyword>
<evidence type="ECO:0000256" key="1">
    <source>
        <dbReference type="SAM" id="Coils"/>
    </source>
</evidence>
<feature type="coiled-coil region" evidence="1">
    <location>
        <begin position="651"/>
        <end position="678"/>
    </location>
</feature>
<feature type="coiled-coil region" evidence="1">
    <location>
        <begin position="364"/>
        <end position="391"/>
    </location>
</feature>
<keyword evidence="4" id="KW-1185">Reference proteome</keyword>
<protein>
    <recommendedName>
        <fullName evidence="2">Mmc1 C-terminal domain-containing protein</fullName>
    </recommendedName>
</protein>
<dbReference type="PANTHER" id="PTHR38644:SF1">
    <property type="entry name" value="EXPRESSED PROTEIN"/>
    <property type="match status" value="1"/>
</dbReference>
<reference evidence="4" key="1">
    <citation type="submission" date="2024-06" db="EMBL/GenBank/DDBJ databases">
        <title>Multi-omics analyses provide insights into the biosynthesis of the anticancer antibiotic pleurotin in Hohenbuehelia grisea.</title>
        <authorList>
            <person name="Weaver J.A."/>
            <person name="Alberti F."/>
        </authorList>
    </citation>
    <scope>NUCLEOTIDE SEQUENCE [LARGE SCALE GENOMIC DNA]</scope>
    <source>
        <strain evidence="4">T-177</strain>
    </source>
</reference>
<dbReference type="Proteomes" id="UP001556367">
    <property type="component" value="Unassembled WGS sequence"/>
</dbReference>
<proteinExistence type="predicted"/>
<feature type="domain" description="Mmc1 C-terminal" evidence="2">
    <location>
        <begin position="424"/>
        <end position="612"/>
    </location>
</feature>
<dbReference type="PANTHER" id="PTHR38644">
    <property type="entry name" value="EXPRESSED PROTEIN"/>
    <property type="match status" value="1"/>
</dbReference>
<dbReference type="Pfam" id="PF23868">
    <property type="entry name" value="Mmc1_C"/>
    <property type="match status" value="1"/>
</dbReference>
<comment type="caution">
    <text evidence="3">The sequence shown here is derived from an EMBL/GenBank/DDBJ whole genome shotgun (WGS) entry which is preliminary data.</text>
</comment>
<accession>A0ABR3JM06</accession>
<gene>
    <name evidence="3" type="ORF">HGRIS_002484</name>
</gene>
<evidence type="ECO:0000259" key="2">
    <source>
        <dbReference type="Pfam" id="PF23868"/>
    </source>
</evidence>
<name>A0ABR3JM06_9AGAR</name>
<dbReference type="InterPro" id="IPR056196">
    <property type="entry name" value="Mmc1_C"/>
</dbReference>
<organism evidence="3 4">
    <name type="scientific">Hohenbuehelia grisea</name>
    <dbReference type="NCBI Taxonomy" id="104357"/>
    <lineage>
        <taxon>Eukaryota</taxon>
        <taxon>Fungi</taxon>
        <taxon>Dikarya</taxon>
        <taxon>Basidiomycota</taxon>
        <taxon>Agaricomycotina</taxon>
        <taxon>Agaricomycetes</taxon>
        <taxon>Agaricomycetidae</taxon>
        <taxon>Agaricales</taxon>
        <taxon>Pleurotineae</taxon>
        <taxon>Pleurotaceae</taxon>
        <taxon>Hohenbuehelia</taxon>
    </lineage>
</organism>
<evidence type="ECO:0000313" key="4">
    <source>
        <dbReference type="Proteomes" id="UP001556367"/>
    </source>
</evidence>
<sequence>MSGCLLQVVLPPGMPLRSTPMRQVVSKIVTSSSCTPSNLRSALNPSKQAIRNSSSAAAVQRAPTHEPARQDYASVGLQGEVLTLLHKTRAFLPCALLPHEQAQHFSESLENWNSLLDQVFEDLASLSTAQAQIVVVGADQWSGAEELVKALLEEPFTSESGMSLVVLDEASRGKLMEYSDGSSAYLRSFPLPVKLTKLPPSGREVELPASILYASDIPVVIFHPTNSSPRSLLNSQDLPLSNPYLVLLISSSTTLPPLPTLLKLSPPPLERTSRVSPVPPTNLNVFAVDPLRAAKSLEIIQSNPSSSAAIQRYQDEYMGSRISSLKEILTNFFLSLGDDPKRSLVQRRAMVRISGALLASRSQLRRAKQELDELGIVVSRLEGEVAEVQAKVEWEVLGSCSSSRPASAGTKPTDEVQKALLEAEKSMQIIMHRLTWWRMLLRVDDVGTIVGDAVDRLWCRELERKLVLTTGRLSAVQERLTTSTFASLDELPQLSSLLHNRLRQLQASPAFPLTAQTLTTPLTFRRQQIIDYPTTKLQLAASRATLTVGGSLATGATISWAGWVGWLADVGPLAFLHMDATTSFGAGVLASLVGIRWAVGVWEKAKKRWWEDWHRVGDGLSRDLKSTLQQTVRNNIAVIPEAAITGLLDSMATRKANAADIQDELDTLEEASATIEQRIQGKR</sequence>
<evidence type="ECO:0000313" key="3">
    <source>
        <dbReference type="EMBL" id="KAL0956333.1"/>
    </source>
</evidence>